<dbReference type="InterPro" id="IPR048677">
    <property type="entry name" value="TssM1_hel"/>
</dbReference>
<dbReference type="EMBL" id="BQKM01000008">
    <property type="protein sequence ID" value="GJN53938.1"/>
    <property type="molecule type" value="Genomic_DNA"/>
</dbReference>
<protein>
    <submittedName>
        <fullName evidence="6">Type VI secretion protein IcmF</fullName>
    </submittedName>
</protein>
<organism evidence="6 8">
    <name type="scientific">Pseudomonas tohonis</name>
    <dbReference type="NCBI Taxonomy" id="2725477"/>
    <lineage>
        <taxon>Bacteria</taxon>
        <taxon>Pseudomonadati</taxon>
        <taxon>Pseudomonadota</taxon>
        <taxon>Gammaproteobacteria</taxon>
        <taxon>Pseudomonadales</taxon>
        <taxon>Pseudomonadaceae</taxon>
        <taxon>Pseudomonas</taxon>
    </lineage>
</organism>
<evidence type="ECO:0000256" key="1">
    <source>
        <dbReference type="SAM" id="Phobius"/>
    </source>
</evidence>
<name>A0A6J4E4G8_9PSED</name>
<dbReference type="PANTHER" id="PTHR36153:SF1">
    <property type="entry name" value="TYPE VI SECRETION SYSTEM COMPONENT TSSM1"/>
    <property type="match status" value="1"/>
</dbReference>
<keyword evidence="1" id="KW-1133">Transmembrane helix</keyword>
<feature type="transmembrane region" description="Helical" evidence="1">
    <location>
        <begin position="40"/>
        <end position="60"/>
    </location>
</feature>
<keyword evidence="1" id="KW-0472">Membrane</keyword>
<dbReference type="InterPro" id="IPR027417">
    <property type="entry name" value="P-loop_NTPase"/>
</dbReference>
<dbReference type="Pfam" id="PF14331">
    <property type="entry name" value="IcmF-related_N"/>
    <property type="match status" value="1"/>
</dbReference>
<dbReference type="RefSeq" id="WP_173175548.1">
    <property type="nucleotide sequence ID" value="NZ_AP023189.1"/>
</dbReference>
<evidence type="ECO:0000313" key="8">
    <source>
        <dbReference type="Proteomes" id="UP000509383"/>
    </source>
</evidence>
<feature type="transmembrane region" description="Helical" evidence="1">
    <location>
        <begin position="444"/>
        <end position="466"/>
    </location>
</feature>
<gene>
    <name evidence="6" type="primary">icmF1</name>
    <name evidence="6" type="ORF">TUM18999_30140</name>
    <name evidence="7" type="ORF">TUM20286_36900</name>
</gene>
<evidence type="ECO:0000259" key="5">
    <source>
        <dbReference type="Pfam" id="PF21070"/>
    </source>
</evidence>
<feature type="transmembrane region" description="Helical" evidence="1">
    <location>
        <begin position="12"/>
        <end position="34"/>
    </location>
</feature>
<dbReference type="InterPro" id="IPR009612">
    <property type="entry name" value="IcmF-rel"/>
</dbReference>
<evidence type="ECO:0000313" key="9">
    <source>
        <dbReference type="Proteomes" id="UP001054892"/>
    </source>
</evidence>
<feature type="domain" description="Type VI secretion system component TssM1 N-terminal" evidence="4">
    <location>
        <begin position="194"/>
        <end position="452"/>
    </location>
</feature>
<dbReference type="InterPro" id="IPR025743">
    <property type="entry name" value="TssM1_N"/>
</dbReference>
<dbReference type="AlphaFoldDB" id="A0A6J4E4G8"/>
<feature type="domain" description="Type VI secretion system component TssM1 helical" evidence="5">
    <location>
        <begin position="939"/>
        <end position="1039"/>
    </location>
</feature>
<accession>A0A6J4E4G8</accession>
<feature type="domain" description="Type VI secretion system IcmF C-terminal" evidence="2">
    <location>
        <begin position="1046"/>
        <end position="1152"/>
    </location>
</feature>
<sequence length="1171" mass="129108">MKAFFSFLARWVIPVLGLIALSLVIWFVGPLIAIGDVEPLASATVRWVLIILLFAVWIGWRVLRIIQARRNAAKVMQGLVAVAPDAASVATSEELATLKQRMDEALVLLKRAKLGGNERRNLYELPWYVIIGPPGSGKTTALVNSGLNFPLAEQMGSGAIRGVGGTRNCDWWFTDEAVLLDTAGRYTTQDSHAQVDKAAWLGFLDLLKNQRKRRPIDGAFVAISLSDLLLGSETERAAHARAIRARVQELYAQLGVRFPIYVMLTKLDLVPGFMEFFDSLSKEDRAQVWGMTFALDDGKSAEGPLSVFGNEFALLEQRLNERLVERLQQERDPARRDLIYGFPQQFAALRDALSSFLDGVFKPNPYEERALLRGVYFTSGTQEGSPIDRLIGAMAQSMNLDRQHLARQTGTGRSYFIERLFREVAFGERGLVGANPKVERQRKWMARGVLAATAILVLGIAALWFASFSANRTYIAAVDGRVKPLHGELQGLSPAQRDVLAVLPLLNAIRNVSGDAPSWAEGYGLYQGDMLGAEGASVYRKLLIAVMAPRVMARIEEQLRSGGSSDFLYEGLKAYLMLADPEHYDGDFIKAWVALDWDRSLPRDLVPEQRQALNEHLAALYDREPPAVRLDDNLVQDTRRQLQQLSIAQRVYDRVKRQKLPQGLPDFRISEAAGRDAALVFSRKSGKALNDPLSGFFTQRGYREVFMVSSLSQSGTLAEEQWVLGRTMDDTQDAASLALEVRQLYFQDYLRQWDALLADIDFVAITSTAQAADVLRVLSGPQSPLKKLLEAVAKETDLQKEERLAAEKLKGTSDTVGKLKDRLGSLVGQGDDAPQQPQAPSEDPITAHFAELNSLVARNDNEPAAIDGLLADMNALYVQISAMSGASGDALLGEAKNQAQAAAQRVSLGAERQPPLVQGLVKSVVSATTSTMMGGIRNQLNAAWTAEVVNVYRQSLAGRYPLDRNSTRDATLDDFGAFFGVGGVMDSYFRKYLQPYVDTSATTWRWQPGAAEKLGIGSGVLGTFQRAAQIRDAFFRSGNTTPMVRFELKAVAMDAAIDQFQLDLDGQQFSYDHGPSRPVAMQWPSPNSLGVVRLTISPPSSSGRSGITMEGPWAWFRLLDQSDLTQGNAPDRFTLRMRVDNASISSELRASSAFNPFRSRVVTGFGLPERL</sequence>
<feature type="domain" description="IcmF-related" evidence="3">
    <location>
        <begin position="503"/>
        <end position="797"/>
    </location>
</feature>
<keyword evidence="9" id="KW-1185">Reference proteome</keyword>
<evidence type="ECO:0000259" key="2">
    <source>
        <dbReference type="Pfam" id="PF06744"/>
    </source>
</evidence>
<proteinExistence type="predicted"/>
<dbReference type="Proteomes" id="UP000509383">
    <property type="component" value="Chromosome"/>
</dbReference>
<dbReference type="InterPro" id="IPR017731">
    <property type="entry name" value="TssM1-like"/>
</dbReference>
<evidence type="ECO:0000313" key="6">
    <source>
        <dbReference type="EMBL" id="BCG24823.1"/>
    </source>
</evidence>
<dbReference type="Proteomes" id="UP001054892">
    <property type="component" value="Unassembled WGS sequence"/>
</dbReference>
<dbReference type="Pfam" id="PF06744">
    <property type="entry name" value="IcmF_C"/>
    <property type="match status" value="1"/>
</dbReference>
<evidence type="ECO:0000259" key="3">
    <source>
        <dbReference type="Pfam" id="PF06761"/>
    </source>
</evidence>
<dbReference type="SUPFAM" id="SSF52540">
    <property type="entry name" value="P-loop containing nucleoside triphosphate hydrolases"/>
    <property type="match status" value="1"/>
</dbReference>
<dbReference type="KEGG" id="ptw:TUM18999_30140"/>
<reference evidence="6 8" key="1">
    <citation type="submission" date="2020-05" db="EMBL/GenBank/DDBJ databases">
        <title>Characterization of novel class B3 metallo-beta-lactamase from novel Pseudomonas species.</title>
        <authorList>
            <person name="Yamada K."/>
            <person name="Aoki K."/>
            <person name="Ishii Y."/>
        </authorList>
    </citation>
    <scope>NUCLEOTIDE SEQUENCE [LARGE SCALE GENOMIC DNA]</scope>
    <source>
        <strain evidence="6 8">TUM18999</strain>
        <strain evidence="7 9">TUM20286</strain>
    </source>
</reference>
<evidence type="ECO:0000259" key="4">
    <source>
        <dbReference type="Pfam" id="PF14331"/>
    </source>
</evidence>
<dbReference type="InterPro" id="IPR053156">
    <property type="entry name" value="T6SS_TssM-like"/>
</dbReference>
<dbReference type="InterPro" id="IPR010623">
    <property type="entry name" value="IcmF_C"/>
</dbReference>
<dbReference type="EMBL" id="AP023189">
    <property type="protein sequence ID" value="BCG24823.1"/>
    <property type="molecule type" value="Genomic_DNA"/>
</dbReference>
<dbReference type="Pfam" id="PF06761">
    <property type="entry name" value="IcmF-related"/>
    <property type="match status" value="1"/>
</dbReference>
<keyword evidence="1" id="KW-0812">Transmembrane</keyword>
<evidence type="ECO:0000313" key="7">
    <source>
        <dbReference type="EMBL" id="GJN53938.1"/>
    </source>
</evidence>
<dbReference type="NCBIfam" id="TIGR03348">
    <property type="entry name" value="VI_IcmF"/>
    <property type="match status" value="1"/>
</dbReference>
<dbReference type="PANTHER" id="PTHR36153">
    <property type="entry name" value="INNER MEMBRANE PROTEIN-RELATED"/>
    <property type="match status" value="1"/>
</dbReference>
<dbReference type="Pfam" id="PF21070">
    <property type="entry name" value="IcmF_helical"/>
    <property type="match status" value="1"/>
</dbReference>